<dbReference type="Proteomes" id="UP001333996">
    <property type="component" value="Unassembled WGS sequence"/>
</dbReference>
<evidence type="ECO:0000313" key="1">
    <source>
        <dbReference type="EMBL" id="MED7826309.1"/>
    </source>
</evidence>
<protein>
    <recommendedName>
        <fullName evidence="3">Transposase</fullName>
    </recommendedName>
</protein>
<dbReference type="EMBL" id="JAYWVC010000150">
    <property type="protein sequence ID" value="MED7826309.1"/>
    <property type="molecule type" value="Genomic_DNA"/>
</dbReference>
<dbReference type="RefSeq" id="WP_345123909.1">
    <property type="nucleotide sequence ID" value="NZ_BAAAYZ010000026.1"/>
</dbReference>
<evidence type="ECO:0000313" key="2">
    <source>
        <dbReference type="Proteomes" id="UP001333996"/>
    </source>
</evidence>
<organism evidence="1 2">
    <name type="scientific">Streptomyces chiangmaiensis</name>
    <dbReference type="NCBI Taxonomy" id="766497"/>
    <lineage>
        <taxon>Bacteria</taxon>
        <taxon>Bacillati</taxon>
        <taxon>Actinomycetota</taxon>
        <taxon>Actinomycetes</taxon>
        <taxon>Kitasatosporales</taxon>
        <taxon>Streptomycetaceae</taxon>
        <taxon>Streptomyces</taxon>
    </lineage>
</organism>
<gene>
    <name evidence="1" type="ORF">VXC91_31245</name>
</gene>
<evidence type="ECO:0008006" key="3">
    <source>
        <dbReference type="Google" id="ProtNLM"/>
    </source>
</evidence>
<sequence length="176" mass="19338">MTAMVGSVTRPKDAKGFVLLPKRWVVETTYFWIKATMLDGRMLRSSSIPGLDQEVYAPLVTYQALIRTAADAVTTQPGLAMERITVLLQAAADQVTTATGIHATEPDNPLLGAIGQSVLDNLLPAVRRQRVKARSRKNPTSKYGPNAEKHLQTAQTYTLTVEIHVMENGLASRPRR</sequence>
<comment type="caution">
    <text evidence="1">The sequence shown here is derived from an EMBL/GenBank/DDBJ whole genome shotgun (WGS) entry which is preliminary data.</text>
</comment>
<name>A0ABU7FQT8_9ACTN</name>
<reference evidence="1" key="1">
    <citation type="submission" date="2024-01" db="EMBL/GenBank/DDBJ databases">
        <title>First draft genome sequence data of TA4-1, the type strain of Gram-positive actinobacterium Streptomyces chiangmaiensis.</title>
        <authorList>
            <person name="Yasawong M."/>
            <person name="Nantapong N."/>
        </authorList>
    </citation>
    <scope>NUCLEOTIDE SEQUENCE</scope>
    <source>
        <strain evidence="1">TA4-1</strain>
    </source>
</reference>
<keyword evidence="2" id="KW-1185">Reference proteome</keyword>
<proteinExistence type="predicted"/>
<accession>A0ABU7FQT8</accession>